<dbReference type="GO" id="GO:0005765">
    <property type="term" value="C:lysosomal membrane"/>
    <property type="evidence" value="ECO:0007669"/>
    <property type="project" value="UniProtKB-SubCell"/>
</dbReference>
<keyword evidence="12" id="KW-0813">Transport</keyword>
<feature type="transmembrane region" description="Helical" evidence="42">
    <location>
        <begin position="23"/>
        <end position="47"/>
    </location>
</feature>
<evidence type="ECO:0000256" key="15">
    <source>
        <dbReference type="ARBA" id="ARBA00022692"/>
    </source>
</evidence>
<evidence type="ECO:0000256" key="32">
    <source>
        <dbReference type="ARBA" id="ARBA00031413"/>
    </source>
</evidence>
<keyword evidence="19" id="KW-0256">Endoplasmic reticulum</keyword>
<evidence type="ECO:0000256" key="9">
    <source>
        <dbReference type="ARBA" id="ARBA00004653"/>
    </source>
</evidence>
<evidence type="ECO:0000256" key="22">
    <source>
        <dbReference type="ARBA" id="ARBA00022989"/>
    </source>
</evidence>
<dbReference type="InterPro" id="IPR003593">
    <property type="entry name" value="AAA+_ATPase"/>
</dbReference>
<evidence type="ECO:0000256" key="18">
    <source>
        <dbReference type="ARBA" id="ARBA00022787"/>
    </source>
</evidence>
<keyword evidence="20" id="KW-0067">ATP-binding</keyword>
<proteinExistence type="inferred from homology"/>
<comment type="catalytic activity">
    <reaction evidence="34">
        <text>coproporphyrinogen III(in) + ATP + H2O = coproporphyrinogen III(out) + ADP + phosphate + H(+)</text>
        <dbReference type="Rhea" id="RHEA:66680"/>
        <dbReference type="ChEBI" id="CHEBI:15377"/>
        <dbReference type="ChEBI" id="CHEBI:15378"/>
        <dbReference type="ChEBI" id="CHEBI:30616"/>
        <dbReference type="ChEBI" id="CHEBI:43474"/>
        <dbReference type="ChEBI" id="CHEBI:57309"/>
        <dbReference type="ChEBI" id="CHEBI:456216"/>
    </reaction>
    <physiologicalReaction direction="left-to-right" evidence="34">
        <dbReference type="Rhea" id="RHEA:66681"/>
    </physiologicalReaction>
</comment>
<evidence type="ECO:0000256" key="41">
    <source>
        <dbReference type="SAM" id="MobiDB-lite"/>
    </source>
</evidence>
<dbReference type="InterPro" id="IPR011527">
    <property type="entry name" value="ABC1_TM_dom"/>
</dbReference>
<evidence type="ECO:0000256" key="3">
    <source>
        <dbReference type="ARBA" id="ARBA00004337"/>
    </source>
</evidence>
<evidence type="ECO:0000256" key="40">
    <source>
        <dbReference type="ARBA" id="ARBA00049398"/>
    </source>
</evidence>
<evidence type="ECO:0000256" key="2">
    <source>
        <dbReference type="ARBA" id="ARBA00004333"/>
    </source>
</evidence>
<feature type="transmembrane region" description="Helical" evidence="42">
    <location>
        <begin position="363"/>
        <end position="386"/>
    </location>
</feature>
<keyword evidence="27" id="KW-0458">Lysosome</keyword>
<feature type="transmembrane region" description="Helical" evidence="42">
    <location>
        <begin position="392"/>
        <end position="412"/>
    </location>
</feature>
<keyword evidence="13" id="KW-1003">Cell membrane</keyword>
<name>A0A6B2ECH4_9DIPT</name>
<organism evidence="45">
    <name type="scientific">Phlebotomus kandelakii</name>
    <dbReference type="NCBI Taxonomy" id="1109342"/>
    <lineage>
        <taxon>Eukaryota</taxon>
        <taxon>Metazoa</taxon>
        <taxon>Ecdysozoa</taxon>
        <taxon>Arthropoda</taxon>
        <taxon>Hexapoda</taxon>
        <taxon>Insecta</taxon>
        <taxon>Pterygota</taxon>
        <taxon>Neoptera</taxon>
        <taxon>Endopterygota</taxon>
        <taxon>Diptera</taxon>
        <taxon>Nematocera</taxon>
        <taxon>Psychodoidea</taxon>
        <taxon>Psychodidae</taxon>
        <taxon>Phlebotomus</taxon>
        <taxon>Larroussius</taxon>
    </lineage>
</organism>
<keyword evidence="22 42" id="KW-1133">Transmembrane helix</keyword>
<evidence type="ECO:0000256" key="34">
    <source>
        <dbReference type="ARBA" id="ARBA00047753"/>
    </source>
</evidence>
<dbReference type="GO" id="GO:0015439">
    <property type="term" value="F:ABC-type heme transporter activity"/>
    <property type="evidence" value="ECO:0007669"/>
    <property type="project" value="UniProtKB-EC"/>
</dbReference>
<evidence type="ECO:0000256" key="14">
    <source>
        <dbReference type="ARBA" id="ARBA00022525"/>
    </source>
</evidence>
<dbReference type="PROSITE" id="PS50893">
    <property type="entry name" value="ABC_TRANSPORTER_2"/>
    <property type="match status" value="1"/>
</dbReference>
<comment type="subcellular location">
    <subcellularLocation>
        <location evidence="8">Cell membrane</location>
        <topology evidence="8">Multi-pass membrane protein</topology>
    </subcellularLocation>
    <subcellularLocation>
        <location evidence="1">Early endosome membrane</location>
    </subcellularLocation>
    <subcellularLocation>
        <location evidence="6">Endoplasmic reticulum membrane</location>
        <topology evidence="6">Multi-pass membrane protein</topology>
    </subcellularLocation>
    <subcellularLocation>
        <location evidence="3">Endosome membrane</location>
        <topology evidence="3">Multi-pass membrane protein</topology>
    </subcellularLocation>
    <subcellularLocation>
        <location evidence="2">Endosome</location>
        <location evidence="2">Multivesicular body membrane</location>
    </subcellularLocation>
    <subcellularLocation>
        <location evidence="9">Golgi apparatus membrane</location>
        <topology evidence="9">Multi-pass membrane protein</topology>
    </subcellularLocation>
    <subcellularLocation>
        <location evidence="5">Late endosome membrane</location>
    </subcellularLocation>
    <subcellularLocation>
        <location evidence="10">Lysosome membrane</location>
    </subcellularLocation>
    <subcellularLocation>
        <location evidence="28">Melanosome membrane</location>
    </subcellularLocation>
    <subcellularLocation>
        <location evidence="4">Mitochondrion outer membrane</location>
        <topology evidence="4">Multi-pass membrane protein</topology>
    </subcellularLocation>
    <subcellularLocation>
        <location evidence="7">Secreted</location>
        <location evidence="7">Extracellular exosome</location>
    </subcellularLocation>
</comment>
<keyword evidence="18" id="KW-1000">Mitochondrion outer membrane</keyword>
<comment type="similarity">
    <text evidence="29">Belongs to the ABC transporter superfamily. ABCB family. Heavy Metal importer (TC 3.A.1.210) subfamily.</text>
</comment>
<dbReference type="Gene3D" id="1.20.1560.10">
    <property type="entry name" value="ABC transporter type 1, transmembrane domain"/>
    <property type="match status" value="1"/>
</dbReference>
<keyword evidence="17" id="KW-0967">Endosome</keyword>
<dbReference type="Pfam" id="PF00005">
    <property type="entry name" value="ABC_tran"/>
    <property type="match status" value="1"/>
</dbReference>
<dbReference type="PANTHER" id="PTHR24221:SF654">
    <property type="entry name" value="ATP-BINDING CASSETTE SUB-FAMILY B MEMBER 6"/>
    <property type="match status" value="1"/>
</dbReference>
<dbReference type="SUPFAM" id="SSF52540">
    <property type="entry name" value="P-loop containing nucleoside triphosphate hydrolases"/>
    <property type="match status" value="1"/>
</dbReference>
<dbReference type="FunFam" id="3.40.50.300:FF:000186">
    <property type="entry name" value="ATP-binding cassette sub-family B member 7, mitochondrial"/>
    <property type="match status" value="1"/>
</dbReference>
<evidence type="ECO:0000256" key="27">
    <source>
        <dbReference type="ARBA" id="ARBA00023228"/>
    </source>
</evidence>
<comment type="catalytic activity">
    <reaction evidence="36">
        <text>protoporphyrin IX(in) + ATP + H2O = protoporphyrin IX(out) + ADP + phosphate + H(+)</text>
        <dbReference type="Rhea" id="RHEA:61336"/>
        <dbReference type="ChEBI" id="CHEBI:15377"/>
        <dbReference type="ChEBI" id="CHEBI:15378"/>
        <dbReference type="ChEBI" id="CHEBI:30616"/>
        <dbReference type="ChEBI" id="CHEBI:43474"/>
        <dbReference type="ChEBI" id="CHEBI:57306"/>
        <dbReference type="ChEBI" id="CHEBI:456216"/>
    </reaction>
    <physiologicalReaction direction="left-to-right" evidence="36">
        <dbReference type="Rhea" id="RHEA:61337"/>
    </physiologicalReaction>
</comment>
<dbReference type="SUPFAM" id="SSF90123">
    <property type="entry name" value="ABC transporter transmembrane region"/>
    <property type="match status" value="1"/>
</dbReference>
<dbReference type="InterPro" id="IPR003439">
    <property type="entry name" value="ABC_transporter-like_ATP-bd"/>
</dbReference>
<evidence type="ECO:0000256" key="33">
    <source>
        <dbReference type="ARBA" id="ARBA00047649"/>
    </source>
</evidence>
<dbReference type="GO" id="GO:0005576">
    <property type="term" value="C:extracellular region"/>
    <property type="evidence" value="ECO:0007669"/>
    <property type="project" value="UniProtKB-SubCell"/>
</dbReference>
<feature type="transmembrane region" description="Helical" evidence="42">
    <location>
        <begin position="68"/>
        <end position="90"/>
    </location>
</feature>
<dbReference type="GO" id="GO:0005789">
    <property type="term" value="C:endoplasmic reticulum membrane"/>
    <property type="evidence" value="ECO:0007669"/>
    <property type="project" value="UniProtKB-SubCell"/>
</dbReference>
<feature type="domain" description="ABC transporter" evidence="43">
    <location>
        <begin position="571"/>
        <end position="805"/>
    </location>
</feature>
<dbReference type="EMBL" id="GIFK01003376">
    <property type="protein sequence ID" value="NBJ61079.1"/>
    <property type="molecule type" value="Transcribed_RNA"/>
</dbReference>
<evidence type="ECO:0000256" key="16">
    <source>
        <dbReference type="ARBA" id="ARBA00022741"/>
    </source>
</evidence>
<evidence type="ECO:0000256" key="1">
    <source>
        <dbReference type="ARBA" id="ARBA00004146"/>
    </source>
</evidence>
<evidence type="ECO:0000256" key="8">
    <source>
        <dbReference type="ARBA" id="ARBA00004651"/>
    </source>
</evidence>
<dbReference type="FunFam" id="1.20.1560.10:FF:000022">
    <property type="entry name" value="ATP-binding cassette sub-family B member 6, mitochondrial"/>
    <property type="match status" value="1"/>
</dbReference>
<evidence type="ECO:0000256" key="11">
    <source>
        <dbReference type="ARBA" id="ARBA00011738"/>
    </source>
</evidence>
<evidence type="ECO:0000256" key="21">
    <source>
        <dbReference type="ARBA" id="ARBA00022967"/>
    </source>
</evidence>
<dbReference type="Pfam" id="PF00664">
    <property type="entry name" value="ABC_membrane"/>
    <property type="match status" value="1"/>
</dbReference>
<dbReference type="EC" id="7.6.2.5" evidence="30"/>
<evidence type="ECO:0000256" key="6">
    <source>
        <dbReference type="ARBA" id="ARBA00004477"/>
    </source>
</evidence>
<feature type="transmembrane region" description="Helical" evidence="42">
    <location>
        <begin position="508"/>
        <end position="528"/>
    </location>
</feature>
<comment type="catalytic activity">
    <reaction evidence="39">
        <text>coproporphyrin III(in) + ATP + H2O = coproporphyrin III(out) + ADP + phosphate + H(+)</text>
        <dbReference type="Rhea" id="RHEA:66664"/>
        <dbReference type="ChEBI" id="CHEBI:15377"/>
        <dbReference type="ChEBI" id="CHEBI:15378"/>
        <dbReference type="ChEBI" id="CHEBI:30616"/>
        <dbReference type="ChEBI" id="CHEBI:43474"/>
        <dbReference type="ChEBI" id="CHEBI:131725"/>
        <dbReference type="ChEBI" id="CHEBI:456216"/>
    </reaction>
    <physiologicalReaction direction="left-to-right" evidence="39">
        <dbReference type="Rhea" id="RHEA:66665"/>
    </physiologicalReaction>
</comment>
<feature type="domain" description="ABC transmembrane type-1" evidence="44">
    <location>
        <begin position="247"/>
        <end position="537"/>
    </location>
</feature>
<evidence type="ECO:0000256" key="38">
    <source>
        <dbReference type="ARBA" id="ARBA00048510"/>
    </source>
</evidence>
<keyword evidence="16" id="KW-0547">Nucleotide-binding</keyword>
<evidence type="ECO:0000256" key="7">
    <source>
        <dbReference type="ARBA" id="ARBA00004550"/>
    </source>
</evidence>
<keyword evidence="14" id="KW-0964">Secreted</keyword>
<dbReference type="GO" id="GO:0020037">
    <property type="term" value="F:heme binding"/>
    <property type="evidence" value="ECO:0007669"/>
    <property type="project" value="TreeGrafter"/>
</dbReference>
<keyword evidence="21" id="KW-1278">Translocase</keyword>
<feature type="compositionally biased region" description="Polar residues" evidence="41">
    <location>
        <begin position="832"/>
        <end position="844"/>
    </location>
</feature>
<keyword evidence="15 42" id="KW-0812">Transmembrane</keyword>
<keyword evidence="23" id="KW-0333">Golgi apparatus</keyword>
<evidence type="ECO:0000256" key="29">
    <source>
        <dbReference type="ARBA" id="ARBA00024363"/>
    </source>
</evidence>
<evidence type="ECO:0000259" key="43">
    <source>
        <dbReference type="PROSITE" id="PS50893"/>
    </source>
</evidence>
<evidence type="ECO:0000256" key="28">
    <source>
        <dbReference type="ARBA" id="ARBA00024320"/>
    </source>
</evidence>
<evidence type="ECO:0000256" key="37">
    <source>
        <dbReference type="ARBA" id="ARBA00048455"/>
    </source>
</evidence>
<feature type="transmembrane region" description="Helical" evidence="42">
    <location>
        <begin position="246"/>
        <end position="266"/>
    </location>
</feature>
<evidence type="ECO:0000256" key="25">
    <source>
        <dbReference type="ARBA" id="ARBA00023136"/>
    </source>
</evidence>
<evidence type="ECO:0000256" key="4">
    <source>
        <dbReference type="ARBA" id="ARBA00004374"/>
    </source>
</evidence>
<evidence type="ECO:0000256" key="24">
    <source>
        <dbReference type="ARBA" id="ARBA00023128"/>
    </source>
</evidence>
<dbReference type="Gene3D" id="3.40.50.300">
    <property type="entry name" value="P-loop containing nucleotide triphosphate hydrolases"/>
    <property type="match status" value="1"/>
</dbReference>
<evidence type="ECO:0000256" key="17">
    <source>
        <dbReference type="ARBA" id="ARBA00022753"/>
    </source>
</evidence>
<comment type="subunit">
    <text evidence="11">Homodimer.</text>
</comment>
<evidence type="ECO:0000313" key="45">
    <source>
        <dbReference type="EMBL" id="NBJ61079.1"/>
    </source>
</evidence>
<sequence>MEFCPLNDTITIPWINHGLTQCFFNTVSISIVAGFLWIFGSIQLYMYYKYGTPYSDTTDIPKSSLYNFQVFLLFFVPSLAIVRLLLTAVYFHNPVYGYMVLTLILTCCSYPFSVLLLHKERHYLFPSLPTRGHGLVLLLFWTMIFITENLAFVNLRQEGWWFNLKTSQDKVETVFFVLRYVTCLFIFVLGLKAPGIYIQPVDDYQNLITSSQNDVNQSTFRNAWSKIKTLAPFLWPKRDCILQFRVVFCFVLLLGGRVINLYVPIYNKKIVDSLSEQPLNYRWDWILIYVMFKFLQGGGTGSMGVLNNLRSFLWIRIQQYTTREIEVELFRHLHNLSLRWHLSRKTGEVLRVMDRGTDSINNLLNYILFSIVPTIVDIIVAVVFFITAFNLWFGLIVFLTMALYILATVTVTEWRTKFQRLMNLADNAQKARSVDSLLNFETVKYYGAENYEVECYREAILKYQKEEWRSLVTFNILNTTQNIIVCAGLLAGSLLCAYMVVFDKGLSVGDYVLFASYIIQLYVPLNWFGTYYRAIQKNFVDMENMFDLMREEQEVIDAPGAGSLSIVRGGIDFSNVFFGYSPEKLVLNNVSFTVPPGKTMALVGPSGSGKSTIIRLLFRFYDVNRGAIVIDGQNIKTVKQASLRGAIGVVPQDTVLFNNSIRYNIQYGRVDASDIDVITAARSADIHERILTFPDQYDTQVGERGLRLSGGEKQRVAIARTILKSPSIVLLDEATSALDTQTERNIQAALRKVCANRTTIIVAHRLSTIIHADEILVLKEGVVVERGCHEDLLHKNGVYAEMWNQQLQNLDAKQFDEDVNGEPEVDIEQLQKTMKPQKPQSNPQIPAAYSQYVHHH</sequence>
<evidence type="ECO:0000256" key="31">
    <source>
        <dbReference type="ARBA" id="ARBA00024439"/>
    </source>
</evidence>
<feature type="transmembrane region" description="Helical" evidence="42">
    <location>
        <begin position="135"/>
        <end position="153"/>
    </location>
</feature>
<comment type="catalytic activity">
    <reaction evidence="37">
        <text>pheophorbide a(in) + ATP + H2O = pheophorbide a(out) + ADP + phosphate + H(+)</text>
        <dbReference type="Rhea" id="RHEA:61360"/>
        <dbReference type="ChEBI" id="CHEBI:15377"/>
        <dbReference type="ChEBI" id="CHEBI:15378"/>
        <dbReference type="ChEBI" id="CHEBI:30616"/>
        <dbReference type="ChEBI" id="CHEBI:43474"/>
        <dbReference type="ChEBI" id="CHEBI:58687"/>
        <dbReference type="ChEBI" id="CHEBI:456216"/>
    </reaction>
    <physiologicalReaction direction="left-to-right" evidence="37">
        <dbReference type="Rhea" id="RHEA:61361"/>
    </physiologicalReaction>
</comment>
<comment type="catalytic activity">
    <reaction evidence="40">
        <text>coproporphyrin I(in) + ATP + H2O = coproporphyrin I(out) + ADP + phosphate + H(+)</text>
        <dbReference type="Rhea" id="RHEA:66768"/>
        <dbReference type="ChEBI" id="CHEBI:15377"/>
        <dbReference type="ChEBI" id="CHEBI:15378"/>
        <dbReference type="ChEBI" id="CHEBI:30616"/>
        <dbReference type="ChEBI" id="CHEBI:43474"/>
        <dbReference type="ChEBI" id="CHEBI:167478"/>
        <dbReference type="ChEBI" id="CHEBI:456216"/>
    </reaction>
    <physiologicalReaction direction="left-to-right" evidence="40">
        <dbReference type="Rhea" id="RHEA:66769"/>
    </physiologicalReaction>
</comment>
<dbReference type="InterPro" id="IPR039421">
    <property type="entry name" value="Type_1_exporter"/>
</dbReference>
<dbReference type="CDD" id="cd03253">
    <property type="entry name" value="ABCC_ATM1_transporter"/>
    <property type="match status" value="1"/>
</dbReference>
<dbReference type="CDD" id="cd18581">
    <property type="entry name" value="ABC_6TM_ABCB6"/>
    <property type="match status" value="1"/>
</dbReference>
<evidence type="ECO:0000256" key="36">
    <source>
        <dbReference type="ARBA" id="ARBA00048309"/>
    </source>
</evidence>
<evidence type="ECO:0000256" key="26">
    <source>
        <dbReference type="ARBA" id="ARBA00023157"/>
    </source>
</evidence>
<feature type="transmembrane region" description="Helical" evidence="42">
    <location>
        <begin position="173"/>
        <end position="191"/>
    </location>
</feature>
<comment type="catalytic activity">
    <reaction evidence="38">
        <text>uroporphyrin III(in) + ATP + H2O = uroporphyrin III(out) + ADP + phosphate + H(+)</text>
        <dbReference type="Rhea" id="RHEA:66776"/>
        <dbReference type="ChEBI" id="CHEBI:15377"/>
        <dbReference type="ChEBI" id="CHEBI:15378"/>
        <dbReference type="ChEBI" id="CHEBI:30616"/>
        <dbReference type="ChEBI" id="CHEBI:43474"/>
        <dbReference type="ChEBI" id="CHEBI:167479"/>
        <dbReference type="ChEBI" id="CHEBI:456216"/>
    </reaction>
    <physiologicalReaction direction="left-to-right" evidence="38">
        <dbReference type="Rhea" id="RHEA:66777"/>
    </physiologicalReaction>
</comment>
<dbReference type="PANTHER" id="PTHR24221">
    <property type="entry name" value="ATP-BINDING CASSETTE SUB-FAMILY B"/>
    <property type="match status" value="1"/>
</dbReference>
<dbReference type="GO" id="GO:0005886">
    <property type="term" value="C:plasma membrane"/>
    <property type="evidence" value="ECO:0007669"/>
    <property type="project" value="UniProtKB-SubCell"/>
</dbReference>
<dbReference type="PROSITE" id="PS00211">
    <property type="entry name" value="ABC_TRANSPORTER_1"/>
    <property type="match status" value="1"/>
</dbReference>
<evidence type="ECO:0000256" key="19">
    <source>
        <dbReference type="ARBA" id="ARBA00022824"/>
    </source>
</evidence>
<evidence type="ECO:0000256" key="5">
    <source>
        <dbReference type="ARBA" id="ARBA00004414"/>
    </source>
</evidence>
<reference evidence="45" key="1">
    <citation type="submission" date="2019-10" db="EMBL/GenBank/DDBJ databases">
        <title>Short sand fly seasons in Tbilisi, Georgia, hinder development of host immunity to saliva of the visceral leishmaniasis vector Phlebotomus kandelakii.</title>
        <authorList>
            <person name="Oliveira F."/>
            <person name="Giorgobiani E."/>
            <person name="Guimaraes-Costa A.B."/>
            <person name="Abdeladhim M."/>
            <person name="Oristian J."/>
            <person name="Tskhvaradze L."/>
            <person name="Tsertsvadze N."/>
            <person name="Zakalashvili M."/>
            <person name="Valenzuela J.G."/>
            <person name="Kamhawi S."/>
        </authorList>
    </citation>
    <scope>NUCLEOTIDE SEQUENCE</scope>
    <source>
        <strain evidence="45">Wild-capture in Tbilisi</strain>
        <tissue evidence="45">Salivary glands</tissue>
    </source>
</reference>
<feature type="transmembrane region" description="Helical" evidence="42">
    <location>
        <begin position="96"/>
        <end position="115"/>
    </location>
</feature>
<evidence type="ECO:0000256" key="10">
    <source>
        <dbReference type="ARBA" id="ARBA00004656"/>
    </source>
</evidence>
<evidence type="ECO:0000256" key="23">
    <source>
        <dbReference type="ARBA" id="ARBA00023034"/>
    </source>
</evidence>
<keyword evidence="26" id="KW-1015">Disulfide bond</keyword>
<dbReference type="GO" id="GO:0032585">
    <property type="term" value="C:multivesicular body membrane"/>
    <property type="evidence" value="ECO:0007669"/>
    <property type="project" value="UniProtKB-SubCell"/>
</dbReference>
<evidence type="ECO:0000256" key="20">
    <source>
        <dbReference type="ARBA" id="ARBA00022840"/>
    </source>
</evidence>
<evidence type="ECO:0000256" key="13">
    <source>
        <dbReference type="ARBA" id="ARBA00022475"/>
    </source>
</evidence>
<dbReference type="Pfam" id="PF16185">
    <property type="entry name" value="MTABC_N"/>
    <property type="match status" value="1"/>
</dbReference>
<feature type="region of interest" description="Disordered" evidence="41">
    <location>
        <begin position="832"/>
        <end position="856"/>
    </location>
</feature>
<dbReference type="AlphaFoldDB" id="A0A6B2ECH4"/>
<keyword evidence="25 42" id="KW-0472">Membrane</keyword>
<evidence type="ECO:0000256" key="42">
    <source>
        <dbReference type="SAM" id="Phobius"/>
    </source>
</evidence>
<dbReference type="GO" id="GO:0005741">
    <property type="term" value="C:mitochondrial outer membrane"/>
    <property type="evidence" value="ECO:0007669"/>
    <property type="project" value="UniProtKB-SubCell"/>
</dbReference>
<evidence type="ECO:0000259" key="44">
    <source>
        <dbReference type="PROSITE" id="PS50929"/>
    </source>
</evidence>
<keyword evidence="24" id="KW-0496">Mitochondrion</keyword>
<dbReference type="GO" id="GO:0005524">
    <property type="term" value="F:ATP binding"/>
    <property type="evidence" value="ECO:0007669"/>
    <property type="project" value="UniProtKB-KW"/>
</dbReference>
<dbReference type="GO" id="GO:0016887">
    <property type="term" value="F:ATP hydrolysis activity"/>
    <property type="evidence" value="ECO:0007669"/>
    <property type="project" value="InterPro"/>
</dbReference>
<evidence type="ECO:0000256" key="35">
    <source>
        <dbReference type="ARBA" id="ARBA00047789"/>
    </source>
</evidence>
<dbReference type="InterPro" id="IPR027417">
    <property type="entry name" value="P-loop_NTPase"/>
</dbReference>
<comment type="catalytic activity">
    <reaction evidence="33">
        <text>heme b(in) + ATP + H2O = heme b(out) + ADP + phosphate + H(+)</text>
        <dbReference type="Rhea" id="RHEA:19261"/>
        <dbReference type="ChEBI" id="CHEBI:15377"/>
        <dbReference type="ChEBI" id="CHEBI:15378"/>
        <dbReference type="ChEBI" id="CHEBI:30616"/>
        <dbReference type="ChEBI" id="CHEBI:43474"/>
        <dbReference type="ChEBI" id="CHEBI:60344"/>
        <dbReference type="ChEBI" id="CHEBI:456216"/>
        <dbReference type="EC" id="7.6.2.5"/>
    </reaction>
    <physiologicalReaction direction="left-to-right" evidence="33">
        <dbReference type="Rhea" id="RHEA:19262"/>
    </physiologicalReaction>
</comment>
<dbReference type="InterPro" id="IPR032410">
    <property type="entry name" value="ABCB6_N"/>
</dbReference>
<evidence type="ECO:0000256" key="39">
    <source>
        <dbReference type="ARBA" id="ARBA00048636"/>
    </source>
</evidence>
<evidence type="ECO:0000256" key="12">
    <source>
        <dbReference type="ARBA" id="ARBA00022448"/>
    </source>
</evidence>
<feature type="transmembrane region" description="Helical" evidence="42">
    <location>
        <begin position="483"/>
        <end position="502"/>
    </location>
</feature>
<comment type="catalytic activity">
    <reaction evidence="35">
        <text>uroporphyrin I(in) + ATP + H2O = uroporphyrin I(out) + ADP + phosphate + H(+)</text>
        <dbReference type="Rhea" id="RHEA:66772"/>
        <dbReference type="ChEBI" id="CHEBI:15377"/>
        <dbReference type="ChEBI" id="CHEBI:15378"/>
        <dbReference type="ChEBI" id="CHEBI:30616"/>
        <dbReference type="ChEBI" id="CHEBI:43474"/>
        <dbReference type="ChEBI" id="CHEBI:167480"/>
        <dbReference type="ChEBI" id="CHEBI:456216"/>
    </reaction>
    <physiologicalReaction direction="left-to-right" evidence="35">
        <dbReference type="Rhea" id="RHEA:66773"/>
    </physiologicalReaction>
</comment>
<evidence type="ECO:0000256" key="30">
    <source>
        <dbReference type="ARBA" id="ARBA00024385"/>
    </source>
</evidence>
<protein>
    <recommendedName>
        <fullName evidence="31">ATP-binding cassette sub-family B member 6</fullName>
        <ecNumber evidence="30">7.6.2.5</ecNumber>
    </recommendedName>
    <alternativeName>
        <fullName evidence="32">ABC-type heme transporter ABCB6</fullName>
    </alternativeName>
</protein>
<dbReference type="InterPro" id="IPR036640">
    <property type="entry name" value="ABC1_TM_sf"/>
</dbReference>
<dbReference type="GO" id="GO:0000139">
    <property type="term" value="C:Golgi membrane"/>
    <property type="evidence" value="ECO:0007669"/>
    <property type="project" value="UniProtKB-SubCell"/>
</dbReference>
<dbReference type="PROSITE" id="PS50929">
    <property type="entry name" value="ABC_TM1F"/>
    <property type="match status" value="1"/>
</dbReference>
<dbReference type="GO" id="GO:0031901">
    <property type="term" value="C:early endosome membrane"/>
    <property type="evidence" value="ECO:0007669"/>
    <property type="project" value="UniProtKB-SubCell"/>
</dbReference>
<dbReference type="InterPro" id="IPR017871">
    <property type="entry name" value="ABC_transporter-like_CS"/>
</dbReference>
<dbReference type="SMART" id="SM00382">
    <property type="entry name" value="AAA"/>
    <property type="match status" value="1"/>
</dbReference>
<accession>A0A6B2ECH4</accession>